<feature type="region of interest" description="Disordered" evidence="1">
    <location>
        <begin position="19"/>
        <end position="60"/>
    </location>
</feature>
<dbReference type="Proteomes" id="UP000282087">
    <property type="component" value="Unassembled WGS sequence"/>
</dbReference>
<keyword evidence="3" id="KW-1185">Reference proteome</keyword>
<reference evidence="2 3" key="1">
    <citation type="submission" date="2018-06" db="EMBL/GenBank/DDBJ databases">
        <title>Comparative genomics of downy mildews reveals potential adaptations to biotrophy.</title>
        <authorList>
            <person name="Fletcher K."/>
            <person name="Klosterman S.J."/>
            <person name="Derevnina L."/>
            <person name="Martin F."/>
            <person name="Koike S."/>
            <person name="Reyes Chin-Wo S."/>
            <person name="Mou B."/>
            <person name="Michelmore R."/>
        </authorList>
    </citation>
    <scope>NUCLEOTIDE SEQUENCE [LARGE SCALE GENOMIC DNA]</scope>
    <source>
        <strain evidence="2 3">R14</strain>
    </source>
</reference>
<evidence type="ECO:0008006" key="4">
    <source>
        <dbReference type="Google" id="ProtNLM"/>
    </source>
</evidence>
<evidence type="ECO:0000313" key="2">
    <source>
        <dbReference type="EMBL" id="RMX68174.1"/>
    </source>
</evidence>
<dbReference type="EMBL" id="QLLG01000102">
    <property type="protein sequence ID" value="RMX68174.1"/>
    <property type="molecule type" value="Genomic_DNA"/>
</dbReference>
<protein>
    <recommendedName>
        <fullName evidence="4">CCHC-type domain-containing protein</fullName>
    </recommendedName>
</protein>
<feature type="region of interest" description="Disordered" evidence="1">
    <location>
        <begin position="82"/>
        <end position="120"/>
    </location>
</feature>
<sequence>MNALRAELKLNTRSNEAPILNISNQQLHKNNQQPWKGRQRGRSQYKARGSNHYHNSGRVTGKQFTVKKYHGDNLECWNCHEKDHSQRDCTRPKYDIDESKSQLPERKRWENKKGDLRRVW</sequence>
<comment type="caution">
    <text evidence="2">The sequence shown here is derived from an EMBL/GenBank/DDBJ whole genome shotgun (WGS) entry which is preliminary data.</text>
</comment>
<feature type="compositionally biased region" description="Basic residues" evidence="1">
    <location>
        <begin position="37"/>
        <end position="51"/>
    </location>
</feature>
<dbReference type="AlphaFoldDB" id="A0A3M6VNA4"/>
<proteinExistence type="predicted"/>
<name>A0A3M6VNA4_9STRA</name>
<feature type="compositionally biased region" description="Polar residues" evidence="1">
    <location>
        <begin position="19"/>
        <end position="34"/>
    </location>
</feature>
<gene>
    <name evidence="2" type="ORF">DD238_007812</name>
</gene>
<accession>A0A3M6VNA4</accession>
<organism evidence="2 3">
    <name type="scientific">Peronospora effusa</name>
    <dbReference type="NCBI Taxonomy" id="542832"/>
    <lineage>
        <taxon>Eukaryota</taxon>
        <taxon>Sar</taxon>
        <taxon>Stramenopiles</taxon>
        <taxon>Oomycota</taxon>
        <taxon>Peronosporomycetes</taxon>
        <taxon>Peronosporales</taxon>
        <taxon>Peronosporaceae</taxon>
        <taxon>Peronospora</taxon>
    </lineage>
</organism>
<evidence type="ECO:0000313" key="3">
    <source>
        <dbReference type="Proteomes" id="UP000282087"/>
    </source>
</evidence>
<evidence type="ECO:0000256" key="1">
    <source>
        <dbReference type="SAM" id="MobiDB-lite"/>
    </source>
</evidence>
<dbReference type="VEuPathDB" id="FungiDB:DD237_003771"/>